<keyword evidence="1" id="KW-1133">Transmembrane helix</keyword>
<dbReference type="GO" id="GO:0006506">
    <property type="term" value="P:GPI anchor biosynthetic process"/>
    <property type="evidence" value="ECO:0007669"/>
    <property type="project" value="TreeGrafter"/>
</dbReference>
<dbReference type="Pfam" id="PF03372">
    <property type="entry name" value="Exo_endo_phos"/>
    <property type="match status" value="1"/>
</dbReference>
<feature type="domain" description="Endonuclease/exonuclease/phosphatase" evidence="2">
    <location>
        <begin position="104"/>
        <end position="315"/>
    </location>
</feature>
<feature type="transmembrane region" description="Helical" evidence="1">
    <location>
        <begin position="74"/>
        <end position="93"/>
    </location>
</feature>
<dbReference type="InterPro" id="IPR051916">
    <property type="entry name" value="GPI-anchor_lipid_remodeler"/>
</dbReference>
<organism evidence="3">
    <name type="scientific">Planktothricoides raciborskii GIHE-MW2</name>
    <dbReference type="NCBI Taxonomy" id="2792601"/>
    <lineage>
        <taxon>Bacteria</taxon>
        <taxon>Bacillati</taxon>
        <taxon>Cyanobacteriota</taxon>
        <taxon>Cyanophyceae</taxon>
        <taxon>Oscillatoriophycideae</taxon>
        <taxon>Oscillatoriales</taxon>
        <taxon>Oscillatoriaceae</taxon>
        <taxon>Planktothricoides</taxon>
    </lineage>
</organism>
<reference evidence="3" key="1">
    <citation type="submission" date="2024-07" db="EMBL/GenBank/DDBJ databases">
        <authorList>
            <person name="Kim Y.J."/>
            <person name="Jeong J.Y."/>
        </authorList>
    </citation>
    <scope>NUCLEOTIDE SEQUENCE</scope>
    <source>
        <strain evidence="3">GIHE-MW2</strain>
    </source>
</reference>
<dbReference type="SUPFAM" id="SSF56219">
    <property type="entry name" value="DNase I-like"/>
    <property type="match status" value="1"/>
</dbReference>
<dbReference type="InterPro" id="IPR036691">
    <property type="entry name" value="Endo/exonu/phosph_ase_sf"/>
</dbReference>
<evidence type="ECO:0000259" key="2">
    <source>
        <dbReference type="Pfam" id="PF03372"/>
    </source>
</evidence>
<dbReference type="GO" id="GO:0004519">
    <property type="term" value="F:endonuclease activity"/>
    <property type="evidence" value="ECO:0007669"/>
    <property type="project" value="UniProtKB-KW"/>
</dbReference>
<keyword evidence="3" id="KW-0378">Hydrolase</keyword>
<protein>
    <submittedName>
        <fullName evidence="3">Endonuclease/exonuclease/phosphatase family protein</fullName>
    </submittedName>
</protein>
<dbReference type="Gene3D" id="3.60.10.10">
    <property type="entry name" value="Endonuclease/exonuclease/phosphatase"/>
    <property type="match status" value="1"/>
</dbReference>
<evidence type="ECO:0000313" key="3">
    <source>
        <dbReference type="EMBL" id="XCM34470.1"/>
    </source>
</evidence>
<dbReference type="GO" id="GO:0016020">
    <property type="term" value="C:membrane"/>
    <property type="evidence" value="ECO:0007669"/>
    <property type="project" value="GOC"/>
</dbReference>
<gene>
    <name evidence="3" type="ORF">ABWT76_003070</name>
</gene>
<keyword evidence="1" id="KW-0472">Membrane</keyword>
<keyword evidence="3" id="KW-0255">Endonuclease</keyword>
<evidence type="ECO:0000256" key="1">
    <source>
        <dbReference type="SAM" id="Phobius"/>
    </source>
</evidence>
<feature type="transmembrane region" description="Helical" evidence="1">
    <location>
        <begin position="14"/>
        <end position="36"/>
    </location>
</feature>
<dbReference type="RefSeq" id="WP_354634572.1">
    <property type="nucleotide sequence ID" value="NZ_CP159837.1"/>
</dbReference>
<keyword evidence="3" id="KW-0540">Nuclease</keyword>
<accession>A0AAU8J5P6</accession>
<feature type="transmembrane region" description="Helical" evidence="1">
    <location>
        <begin position="48"/>
        <end position="67"/>
    </location>
</feature>
<sequence>MSDSKFNTKTLKTILEIGLILAIAGCTLFSLAGYFGSFHLFLELTSHFRLQYLIVSMGLMGLFLLLARKSKIGLAICAFCLVINLPEILHWYLPVPDNNPTIATQNLRVLSANVRRRNQDYDRVISLVREEQPDLALFMEVNDAWSDTLLAQLKNILPYALSYPQDSYHGIALYSKFTLENGVFQEFGVKRIVSIVAQVTVGGEKLNVIGTHPFPPISFGLEKARNKQLAEISSYLQTIATPKIVFGDLNITMWSPYYKDFVATTGMRNARAGFGVQPTWYMKSPIFYIPIDHCLVSPDIRVQNSRVGDPVGSDHLPIIVDLAIPQKSDRAFLNAAPD</sequence>
<dbReference type="InterPro" id="IPR005135">
    <property type="entry name" value="Endo/exonuclease/phosphatase"/>
</dbReference>
<keyword evidence="1" id="KW-0812">Transmembrane</keyword>
<dbReference type="PANTHER" id="PTHR14859:SF1">
    <property type="entry name" value="PGAP2-INTERACTING PROTEIN"/>
    <property type="match status" value="1"/>
</dbReference>
<dbReference type="PANTHER" id="PTHR14859">
    <property type="entry name" value="CALCOFLUOR WHITE HYPERSENSITIVE PROTEIN PRECURSOR"/>
    <property type="match status" value="1"/>
</dbReference>
<proteinExistence type="predicted"/>
<dbReference type="EMBL" id="CP159837">
    <property type="protein sequence ID" value="XCM34470.1"/>
    <property type="molecule type" value="Genomic_DNA"/>
</dbReference>
<dbReference type="AlphaFoldDB" id="A0AAU8J5P6"/>
<name>A0AAU8J5P6_9CYAN</name>